<reference evidence="4" key="1">
    <citation type="submission" date="2016-10" db="EMBL/GenBank/DDBJ databases">
        <authorList>
            <person name="Varghese N."/>
            <person name="Submissions S."/>
        </authorList>
    </citation>
    <scope>NUCLEOTIDE SEQUENCE [LARGE SCALE GENOMIC DNA]</scope>
    <source>
        <strain evidence="4">DSM 26382</strain>
    </source>
</reference>
<proteinExistence type="inferred from homology"/>
<evidence type="ECO:0000313" key="3">
    <source>
        <dbReference type="EMBL" id="SDC09429.1"/>
    </source>
</evidence>
<dbReference type="InterPro" id="IPR008258">
    <property type="entry name" value="Transglycosylase_SLT_dom_1"/>
</dbReference>
<organism evidence="3 4">
    <name type="scientific">Ectopseudomonas chengduensis</name>
    <dbReference type="NCBI Taxonomy" id="489632"/>
    <lineage>
        <taxon>Bacteria</taxon>
        <taxon>Pseudomonadati</taxon>
        <taxon>Pseudomonadota</taxon>
        <taxon>Gammaproteobacteria</taxon>
        <taxon>Pseudomonadales</taxon>
        <taxon>Pseudomonadaceae</taxon>
        <taxon>Ectopseudomonas</taxon>
    </lineage>
</organism>
<evidence type="ECO:0000313" key="4">
    <source>
        <dbReference type="Proteomes" id="UP000199467"/>
    </source>
</evidence>
<sequence length="374" mass="40513">MSIVSLAQHMNSHRGSADGIGTAREQQLQAAAEQFEALFLQQILKQMRKASDVLAEGNPMRSREMDTMRDFYDEVLAETLAGRKQTGIADMLVKQLSGGGDSAVDLQAAAAAARSAELPQRSSSSLLEPLRATWQRGVDGLGKVWDKSSAGFLALVDRVIQQESAGRVDAVSPKGARGLMQLMPDTAREMAAELGLPFNEARLTSDADYNKRLGSAYLDKMLQRYDGHQALALAAYNAGPGRVDEWLKVNGDPRSGEIATGAWIERIPFQETRDYTRKILGDLASREIPVKDDVQQQTSLSAQTRQQLASALSADSGLLLGAVAGKQVLARDEFKSAEDSVALSSVTAQFAADDARAPRLAAFAQPMRFERQES</sequence>
<keyword evidence="4" id="KW-1185">Reference proteome</keyword>
<dbReference type="PANTHER" id="PTHR37423">
    <property type="entry name" value="SOLUBLE LYTIC MUREIN TRANSGLYCOSYLASE-RELATED"/>
    <property type="match status" value="1"/>
</dbReference>
<protein>
    <submittedName>
        <fullName evidence="3">Soluble lytic murein transglycosylase</fullName>
    </submittedName>
</protein>
<name>A0A1G6ISE8_9GAMM</name>
<dbReference type="SUPFAM" id="SSF53955">
    <property type="entry name" value="Lysozyme-like"/>
    <property type="match status" value="1"/>
</dbReference>
<keyword evidence="2" id="KW-1005">Bacterial flagellum biogenesis</keyword>
<dbReference type="Proteomes" id="UP000199467">
    <property type="component" value="Unassembled WGS sequence"/>
</dbReference>
<dbReference type="EMBL" id="FMZQ01000001">
    <property type="protein sequence ID" value="SDC09429.1"/>
    <property type="molecule type" value="Genomic_DNA"/>
</dbReference>
<dbReference type="RefSeq" id="WP_026088519.1">
    <property type="nucleotide sequence ID" value="NZ_FMZQ01000001.1"/>
</dbReference>
<accession>A0A1G6ISE8</accession>
<dbReference type="AlphaFoldDB" id="A0A1G6ISE8"/>
<comment type="similarity">
    <text evidence="1">Belongs to the transglycosylase Slt family.</text>
</comment>
<dbReference type="PANTHER" id="PTHR37423:SF2">
    <property type="entry name" value="MEMBRANE-BOUND LYTIC MUREIN TRANSGLYCOSYLASE C"/>
    <property type="match status" value="1"/>
</dbReference>
<evidence type="ECO:0000256" key="1">
    <source>
        <dbReference type="ARBA" id="ARBA00007734"/>
    </source>
</evidence>
<dbReference type="InterPro" id="IPR023346">
    <property type="entry name" value="Lysozyme-like_dom_sf"/>
</dbReference>
<dbReference type="InterPro" id="IPR019301">
    <property type="entry name" value="Flagellar_prot_FlgJ_N"/>
</dbReference>
<evidence type="ECO:0000256" key="2">
    <source>
        <dbReference type="ARBA" id="ARBA00022795"/>
    </source>
</evidence>
<dbReference type="Pfam" id="PF10135">
    <property type="entry name" value="Rod-binding"/>
    <property type="match status" value="1"/>
</dbReference>
<dbReference type="CDD" id="cd13401">
    <property type="entry name" value="Slt70-like"/>
    <property type="match status" value="1"/>
</dbReference>
<dbReference type="GO" id="GO:0044781">
    <property type="term" value="P:bacterial-type flagellum organization"/>
    <property type="evidence" value="ECO:0007669"/>
    <property type="project" value="UniProtKB-KW"/>
</dbReference>
<dbReference type="Gene3D" id="1.10.530.10">
    <property type="match status" value="1"/>
</dbReference>
<dbReference type="Pfam" id="PF01464">
    <property type="entry name" value="SLT"/>
    <property type="match status" value="1"/>
</dbReference>
<gene>
    <name evidence="3" type="ORF">SAMN05216576_101398</name>
</gene>